<reference evidence="3" key="1">
    <citation type="journal article" date="2021" name="PeerJ">
        <title>Extensive microbial diversity within the chicken gut microbiome revealed by metagenomics and culture.</title>
        <authorList>
            <person name="Gilroy R."/>
            <person name="Ravi A."/>
            <person name="Getino M."/>
            <person name="Pursley I."/>
            <person name="Horton D.L."/>
            <person name="Alikhan N.F."/>
            <person name="Baker D."/>
            <person name="Gharbi K."/>
            <person name="Hall N."/>
            <person name="Watson M."/>
            <person name="Adriaenssens E.M."/>
            <person name="Foster-Nyarko E."/>
            <person name="Jarju S."/>
            <person name="Secka A."/>
            <person name="Antonio M."/>
            <person name="Oren A."/>
            <person name="Chaudhuri R.R."/>
            <person name="La Ragione R."/>
            <person name="Hildebrand F."/>
            <person name="Pallen M.J."/>
        </authorList>
    </citation>
    <scope>NUCLEOTIDE SEQUENCE</scope>
    <source>
        <strain evidence="3">CHK188-4685</strain>
    </source>
</reference>
<protein>
    <submittedName>
        <fullName evidence="3">Sigma-E processing peptidase SpoIIGA</fullName>
    </submittedName>
</protein>
<dbReference type="EMBL" id="DWYS01000104">
    <property type="protein sequence ID" value="HJB07947.1"/>
    <property type="molecule type" value="Genomic_DNA"/>
</dbReference>
<dbReference type="AlphaFoldDB" id="A0A9D2L8F4"/>
<feature type="transmembrane region" description="Helical" evidence="2">
    <location>
        <begin position="38"/>
        <end position="55"/>
    </location>
</feature>
<dbReference type="GO" id="GO:0004190">
    <property type="term" value="F:aspartic-type endopeptidase activity"/>
    <property type="evidence" value="ECO:0007669"/>
    <property type="project" value="InterPro"/>
</dbReference>
<feature type="transmembrane region" description="Helical" evidence="2">
    <location>
        <begin position="6"/>
        <end position="26"/>
    </location>
</feature>
<dbReference type="InterPro" id="IPR005081">
    <property type="entry name" value="SpoIIGA"/>
</dbReference>
<keyword evidence="2" id="KW-1133">Transmembrane helix</keyword>
<accession>A0A9D2L8F4</accession>
<evidence type="ECO:0000313" key="3">
    <source>
        <dbReference type="EMBL" id="HJB07947.1"/>
    </source>
</evidence>
<gene>
    <name evidence="3" type="ORF">H9716_08805</name>
</gene>
<organism evidence="3 4">
    <name type="scientific">Candidatus Enterocloster faecavium</name>
    <dbReference type="NCBI Taxonomy" id="2838560"/>
    <lineage>
        <taxon>Bacteria</taxon>
        <taxon>Bacillati</taxon>
        <taxon>Bacillota</taxon>
        <taxon>Clostridia</taxon>
        <taxon>Lachnospirales</taxon>
        <taxon>Lachnospiraceae</taxon>
        <taxon>Enterocloster</taxon>
    </lineage>
</organism>
<feature type="transmembrane region" description="Helical" evidence="2">
    <location>
        <begin position="92"/>
        <end position="110"/>
    </location>
</feature>
<evidence type="ECO:0000256" key="1">
    <source>
        <dbReference type="SAM" id="MobiDB-lite"/>
    </source>
</evidence>
<evidence type="ECO:0000313" key="4">
    <source>
        <dbReference type="Proteomes" id="UP000886804"/>
    </source>
</evidence>
<feature type="region of interest" description="Disordered" evidence="1">
    <location>
        <begin position="284"/>
        <end position="325"/>
    </location>
</feature>
<proteinExistence type="predicted"/>
<feature type="transmembrane region" description="Helical" evidence="2">
    <location>
        <begin position="61"/>
        <end position="80"/>
    </location>
</feature>
<dbReference type="GO" id="GO:0030436">
    <property type="term" value="P:asexual sporulation"/>
    <property type="evidence" value="ECO:0007669"/>
    <property type="project" value="InterPro"/>
</dbReference>
<keyword evidence="2" id="KW-0812">Transmembrane</keyword>
<dbReference type="Proteomes" id="UP000886804">
    <property type="component" value="Unassembled WGS sequence"/>
</dbReference>
<feature type="compositionally biased region" description="Basic residues" evidence="1">
    <location>
        <begin position="284"/>
        <end position="295"/>
    </location>
</feature>
<dbReference type="Pfam" id="PF03419">
    <property type="entry name" value="Peptidase_U4"/>
    <property type="match status" value="1"/>
</dbReference>
<keyword evidence="2" id="KW-0472">Membrane</keyword>
<comment type="caution">
    <text evidence="3">The sequence shown here is derived from an EMBL/GenBank/DDBJ whole genome shotgun (WGS) entry which is preliminary data.</text>
</comment>
<reference evidence="3" key="2">
    <citation type="submission" date="2021-04" db="EMBL/GenBank/DDBJ databases">
        <authorList>
            <person name="Gilroy R."/>
        </authorList>
    </citation>
    <scope>NUCLEOTIDE SEQUENCE</scope>
    <source>
        <strain evidence="3">CHK188-4685</strain>
    </source>
</reference>
<feature type="transmembrane region" description="Helical" evidence="2">
    <location>
        <begin position="130"/>
        <end position="151"/>
    </location>
</feature>
<name>A0A9D2L8F4_9FIRM</name>
<dbReference type="GO" id="GO:0006508">
    <property type="term" value="P:proteolysis"/>
    <property type="evidence" value="ECO:0007669"/>
    <property type="project" value="InterPro"/>
</dbReference>
<sequence>MTYRVYIDVILIVNGVMDGILLAILNRILGAGAGTGRIVLGAVPGALWACAAALLPGMPLFLRFLGTGMVVPGLMVWTAFRPRGAKQLGRAVAGLYLTAAAAGGVAEFLYEHTRAGFYLELLLRGERAAGILLLCWLLTAAGGMAGAWVLLENAAEMLKKRFRKRTYCQAVLCFQGKEVRVRGLLDTGNCLKEPVSGCPVHVASAQVMLKLCPKVRGVIFVPYRAVGTKSGILPAVRLDWMKVEMDDGEYCFSHPLVAASREPLSGRGDYDLLLQQEQWEKKAKRRHPLLRHTGGKIHDDQSVDTQPFSVKDHAQLSDRSSAGTE</sequence>
<evidence type="ECO:0000256" key="2">
    <source>
        <dbReference type="SAM" id="Phobius"/>
    </source>
</evidence>